<evidence type="ECO:0000313" key="2">
    <source>
        <dbReference type="EMBL" id="VFA88477.1"/>
    </source>
</evidence>
<sequence>MRQMTGRLSIVLLIALTVLGVGYLAVGVLRMDPMREPIRIELTIPETGGLMESSRVLLRGIEVGRIADIRTRRDHVEVTAELRPGTRVPVDSPVEIANLSAVGEQYLEFRPDSDSGPYLSGGDRIPPEQVRVSSTVSEMLTRVGTLADQVDPEQMRRIADVLGNAFGDPAVAANLREAGRLMAQTITEKRDALRRLFVNAQRLTRSMGQADIGAELGDTAPPMAYLEPQMGHLITSLGAYSRVADTTWDETIGPVVDRIAGYFDTLAPDFGFIATVLRPATQHLRSWRVDAAAITDLWRSVFPGNGRARVTIRVPAISGEETPNPPPTRGGPR</sequence>
<evidence type="ECO:0000259" key="1">
    <source>
        <dbReference type="Pfam" id="PF02470"/>
    </source>
</evidence>
<dbReference type="PANTHER" id="PTHR33371">
    <property type="entry name" value="INTERMEMBRANE PHOSPHOLIPID TRANSPORT SYSTEM BINDING PROTEIN MLAD-RELATED"/>
    <property type="match status" value="1"/>
</dbReference>
<dbReference type="Proteomes" id="UP000360750">
    <property type="component" value="Unassembled WGS sequence"/>
</dbReference>
<dbReference type="EMBL" id="CAACYD010000006">
    <property type="protein sequence ID" value="VFA88477.1"/>
    <property type="molecule type" value="Genomic_DNA"/>
</dbReference>
<proteinExistence type="predicted"/>
<protein>
    <submittedName>
        <fullName evidence="2">Virulence factor Mce family protein</fullName>
    </submittedName>
</protein>
<organism evidence="2 3">
    <name type="scientific">Gordonia paraffinivorans</name>
    <dbReference type="NCBI Taxonomy" id="175628"/>
    <lineage>
        <taxon>Bacteria</taxon>
        <taxon>Bacillati</taxon>
        <taxon>Actinomycetota</taxon>
        <taxon>Actinomycetes</taxon>
        <taxon>Mycobacteriales</taxon>
        <taxon>Gordoniaceae</taxon>
        <taxon>Gordonia</taxon>
    </lineage>
</organism>
<dbReference type="InterPro" id="IPR052336">
    <property type="entry name" value="MlaD_Phospholipid_Transporter"/>
</dbReference>
<feature type="domain" description="Mce/MlaD" evidence="1">
    <location>
        <begin position="38"/>
        <end position="111"/>
    </location>
</feature>
<dbReference type="PANTHER" id="PTHR33371:SF16">
    <property type="entry name" value="MCE-FAMILY PROTEIN MCE3F"/>
    <property type="match status" value="1"/>
</dbReference>
<dbReference type="AlphaFoldDB" id="A0ABD7V252"/>
<reference evidence="2 3" key="1">
    <citation type="submission" date="2019-02" db="EMBL/GenBank/DDBJ databases">
        <authorList>
            <consortium name="Pathogen Informatics"/>
        </authorList>
    </citation>
    <scope>NUCLEOTIDE SEQUENCE [LARGE SCALE GENOMIC DNA]</scope>
    <source>
        <strain evidence="2 3">3012STDY6756503</strain>
    </source>
</reference>
<dbReference type="Pfam" id="PF02470">
    <property type="entry name" value="MlaD"/>
    <property type="match status" value="1"/>
</dbReference>
<gene>
    <name evidence="2" type="ORF">NCTC8139_02022</name>
</gene>
<comment type="caution">
    <text evidence="2">The sequence shown here is derived from an EMBL/GenBank/DDBJ whole genome shotgun (WGS) entry which is preliminary data.</text>
</comment>
<name>A0ABD7V252_9ACTN</name>
<accession>A0ABD7V252</accession>
<dbReference type="InterPro" id="IPR003399">
    <property type="entry name" value="Mce/MlaD"/>
</dbReference>
<evidence type="ECO:0000313" key="3">
    <source>
        <dbReference type="Proteomes" id="UP000360750"/>
    </source>
</evidence>